<evidence type="ECO:0000259" key="6">
    <source>
        <dbReference type="Pfam" id="PF02656"/>
    </source>
</evidence>
<evidence type="ECO:0000256" key="5">
    <source>
        <dbReference type="SAM" id="Phobius"/>
    </source>
</evidence>
<dbReference type="Proteomes" id="UP001597480">
    <property type="component" value="Unassembled WGS sequence"/>
</dbReference>
<evidence type="ECO:0000256" key="1">
    <source>
        <dbReference type="ARBA" id="ARBA00004127"/>
    </source>
</evidence>
<name>A0ABW5NRD0_9FLAO</name>
<accession>A0ABW5NRD0</accession>
<sequence length="136" mass="15120">MKKIHSSFHQIVPVRKFRDYLTAEQTDLALETTHLAWVRTTLVMILAGLCISKGPQLLSEAKLLTQEIIAESNIMGIVLVVTGTVLLTVITFYFLLRRKQLSSVSKINSYTLIPMLLISAFTVLVGIGISYLLIAT</sequence>
<evidence type="ECO:0000256" key="3">
    <source>
        <dbReference type="ARBA" id="ARBA00022989"/>
    </source>
</evidence>
<keyword evidence="4 5" id="KW-0472">Membrane</keyword>
<feature type="transmembrane region" description="Helical" evidence="5">
    <location>
        <begin position="74"/>
        <end position="96"/>
    </location>
</feature>
<keyword evidence="3 5" id="KW-1133">Transmembrane helix</keyword>
<dbReference type="Pfam" id="PF02656">
    <property type="entry name" value="DUF202"/>
    <property type="match status" value="1"/>
</dbReference>
<gene>
    <name evidence="7" type="ORF">ACFSR3_06125</name>
</gene>
<keyword evidence="2 5" id="KW-0812">Transmembrane</keyword>
<evidence type="ECO:0000256" key="2">
    <source>
        <dbReference type="ARBA" id="ARBA00022692"/>
    </source>
</evidence>
<feature type="domain" description="DUF202" evidence="6">
    <location>
        <begin position="28"/>
        <end position="98"/>
    </location>
</feature>
<dbReference type="RefSeq" id="WP_379820180.1">
    <property type="nucleotide sequence ID" value="NZ_JBHUMD010000007.1"/>
</dbReference>
<keyword evidence="8" id="KW-1185">Reference proteome</keyword>
<reference evidence="8" key="1">
    <citation type="journal article" date="2019" name="Int. J. Syst. Evol. Microbiol.">
        <title>The Global Catalogue of Microorganisms (GCM) 10K type strain sequencing project: providing services to taxonomists for standard genome sequencing and annotation.</title>
        <authorList>
            <consortium name="The Broad Institute Genomics Platform"/>
            <consortium name="The Broad Institute Genome Sequencing Center for Infectious Disease"/>
            <person name="Wu L."/>
            <person name="Ma J."/>
        </authorList>
    </citation>
    <scope>NUCLEOTIDE SEQUENCE [LARGE SCALE GENOMIC DNA]</scope>
    <source>
        <strain evidence="8">KCTC 42107</strain>
    </source>
</reference>
<comment type="subcellular location">
    <subcellularLocation>
        <location evidence="1">Endomembrane system</location>
        <topology evidence="1">Multi-pass membrane protein</topology>
    </subcellularLocation>
</comment>
<organism evidence="7 8">
    <name type="scientific">Flavobacterium suzhouense</name>
    <dbReference type="NCBI Taxonomy" id="1529638"/>
    <lineage>
        <taxon>Bacteria</taxon>
        <taxon>Pseudomonadati</taxon>
        <taxon>Bacteroidota</taxon>
        <taxon>Flavobacteriia</taxon>
        <taxon>Flavobacteriales</taxon>
        <taxon>Flavobacteriaceae</taxon>
        <taxon>Flavobacterium</taxon>
    </lineage>
</organism>
<comment type="caution">
    <text evidence="7">The sequence shown here is derived from an EMBL/GenBank/DDBJ whole genome shotgun (WGS) entry which is preliminary data.</text>
</comment>
<evidence type="ECO:0000256" key="4">
    <source>
        <dbReference type="ARBA" id="ARBA00023136"/>
    </source>
</evidence>
<dbReference type="InterPro" id="IPR003807">
    <property type="entry name" value="DUF202"/>
</dbReference>
<feature type="transmembrane region" description="Helical" evidence="5">
    <location>
        <begin position="108"/>
        <end position="134"/>
    </location>
</feature>
<evidence type="ECO:0000313" key="7">
    <source>
        <dbReference type="EMBL" id="MFD2601626.1"/>
    </source>
</evidence>
<evidence type="ECO:0000313" key="8">
    <source>
        <dbReference type="Proteomes" id="UP001597480"/>
    </source>
</evidence>
<protein>
    <submittedName>
        <fullName evidence="7">DUF202 domain-containing protein</fullName>
    </submittedName>
</protein>
<proteinExistence type="predicted"/>
<dbReference type="EMBL" id="JBHUMD010000007">
    <property type="protein sequence ID" value="MFD2601626.1"/>
    <property type="molecule type" value="Genomic_DNA"/>
</dbReference>